<accession>A0A225UPI8</accession>
<dbReference type="EMBL" id="NBNE01013618">
    <property type="protein sequence ID" value="OWY94945.1"/>
    <property type="molecule type" value="Genomic_DNA"/>
</dbReference>
<reference evidence="9" key="1">
    <citation type="submission" date="2017-03" db="EMBL/GenBank/DDBJ databases">
        <title>Phytopthora megakarya and P. palmivora, two closely related causual agents of cacao black pod achieved similar genome size and gene model numbers by different mechanisms.</title>
        <authorList>
            <person name="Ali S."/>
            <person name="Shao J."/>
            <person name="Larry D.J."/>
            <person name="Kronmiller B."/>
            <person name="Shen D."/>
            <person name="Strem M.D."/>
            <person name="Melnick R.L."/>
            <person name="Guiltinan M.J."/>
            <person name="Tyler B.M."/>
            <person name="Meinhardt L.W."/>
            <person name="Bailey B.A."/>
        </authorList>
    </citation>
    <scope>NUCLEOTIDE SEQUENCE [LARGE SCALE GENOMIC DNA]</scope>
    <source>
        <strain evidence="9">zdho120</strain>
    </source>
</reference>
<evidence type="ECO:0000313" key="8">
    <source>
        <dbReference type="EMBL" id="OWY94945.1"/>
    </source>
</evidence>
<organism evidence="8 9">
    <name type="scientific">Phytophthora megakarya</name>
    <dbReference type="NCBI Taxonomy" id="4795"/>
    <lineage>
        <taxon>Eukaryota</taxon>
        <taxon>Sar</taxon>
        <taxon>Stramenopiles</taxon>
        <taxon>Oomycota</taxon>
        <taxon>Peronosporomycetes</taxon>
        <taxon>Peronosporales</taxon>
        <taxon>Peronosporaceae</taxon>
        <taxon>Phytophthora</taxon>
    </lineage>
</organism>
<evidence type="ECO:0000256" key="3">
    <source>
        <dbReference type="ARBA" id="ARBA00022525"/>
    </source>
</evidence>
<dbReference type="InterPro" id="IPR036470">
    <property type="entry name" value="Elicitin_sf"/>
</dbReference>
<keyword evidence="7" id="KW-0732">Signal</keyword>
<dbReference type="OrthoDB" id="129589at2759"/>
<keyword evidence="3 6" id="KW-0964">Secreted</keyword>
<dbReference type="GO" id="GO:0052040">
    <property type="term" value="P:symbiont-mediated perturbation of host programmed cell death"/>
    <property type="evidence" value="ECO:0007669"/>
    <property type="project" value="UniProtKB-UniRule"/>
</dbReference>
<dbReference type="AlphaFoldDB" id="A0A225UPI8"/>
<keyword evidence="4 6" id="KW-0928">Hypersensitive response elicitation</keyword>
<comment type="similarity">
    <text evidence="2 6">Belongs to the elicitin family.</text>
</comment>
<dbReference type="Gene3D" id="1.10.239.10">
    <property type="entry name" value="Elicitin domain"/>
    <property type="match status" value="1"/>
</dbReference>
<evidence type="ECO:0000313" key="9">
    <source>
        <dbReference type="Proteomes" id="UP000198211"/>
    </source>
</evidence>
<keyword evidence="9" id="KW-1185">Reference proteome</keyword>
<comment type="caution">
    <text evidence="8">The sequence shown here is derived from an EMBL/GenBank/DDBJ whole genome shotgun (WGS) entry which is preliminary data.</text>
</comment>
<dbReference type="Pfam" id="PF00964">
    <property type="entry name" value="Elicitin"/>
    <property type="match status" value="1"/>
</dbReference>
<keyword evidence="5 6" id="KW-1015">Disulfide bond</keyword>
<feature type="chain" id="PRO_5012013792" description="Elicitin" evidence="7">
    <location>
        <begin position="19"/>
        <end position="105"/>
    </location>
</feature>
<proteinExistence type="inferred from homology"/>
<evidence type="ECO:0000256" key="5">
    <source>
        <dbReference type="ARBA" id="ARBA00023157"/>
    </source>
</evidence>
<evidence type="ECO:0000256" key="4">
    <source>
        <dbReference type="ARBA" id="ARBA00022978"/>
    </source>
</evidence>
<evidence type="ECO:0000256" key="6">
    <source>
        <dbReference type="RuleBase" id="RU368111"/>
    </source>
</evidence>
<comment type="subcellular location">
    <subcellularLocation>
        <location evidence="1 6">Secreted</location>
    </subcellularLocation>
</comment>
<sequence>MKSVAVASIAALVAVVNAASCDVVSLQTLLTLPDTTPCVEESGYMIGSLVKPTDAEMAIMCSSTACQSVLLQLESLAPSECTLGMFALYADLIDPLKNYCSGTTV</sequence>
<dbReference type="GO" id="GO:0005576">
    <property type="term" value="C:extracellular region"/>
    <property type="evidence" value="ECO:0007669"/>
    <property type="project" value="UniProtKB-SubCell"/>
</dbReference>
<evidence type="ECO:0000256" key="1">
    <source>
        <dbReference type="ARBA" id="ARBA00004613"/>
    </source>
</evidence>
<evidence type="ECO:0000256" key="2">
    <source>
        <dbReference type="ARBA" id="ARBA00009544"/>
    </source>
</evidence>
<dbReference type="Proteomes" id="UP000198211">
    <property type="component" value="Unassembled WGS sequence"/>
</dbReference>
<comment type="function">
    <text evidence="6">Induces local and distal defense responses (incompatible hypersensitive reaction) in plants from the solanaceae and cruciferae families. Elicits leaf necrosis and causes the accumulation of pathogenesis-related proteins. Might interact with the lipidic molecules of the plasma membrane.</text>
</comment>
<protein>
    <recommendedName>
        <fullName evidence="6">Elicitin</fullName>
    </recommendedName>
</protein>
<evidence type="ECO:0000256" key="7">
    <source>
        <dbReference type="SAM" id="SignalP"/>
    </source>
</evidence>
<dbReference type="STRING" id="4795.A0A225UPI8"/>
<name>A0A225UPI8_9STRA</name>
<dbReference type="SMART" id="SM01187">
    <property type="entry name" value="Elicitin"/>
    <property type="match status" value="1"/>
</dbReference>
<gene>
    <name evidence="8" type="ORF">PHMEG_00035188</name>
</gene>
<dbReference type="SUPFAM" id="SSF48647">
    <property type="entry name" value="Fungal elicitin"/>
    <property type="match status" value="1"/>
</dbReference>
<dbReference type="InterPro" id="IPR002200">
    <property type="entry name" value="Elicitin"/>
</dbReference>
<feature type="signal peptide" evidence="7">
    <location>
        <begin position="1"/>
        <end position="18"/>
    </location>
</feature>